<feature type="region of interest" description="Disordered" evidence="1">
    <location>
        <begin position="218"/>
        <end position="237"/>
    </location>
</feature>
<dbReference type="Proteomes" id="UP001342314">
    <property type="component" value="Unassembled WGS sequence"/>
</dbReference>
<name>A0AAV5GJ23_9BASI</name>
<gene>
    <name evidence="2" type="ORF">Rhopal_002457-T1</name>
</gene>
<dbReference type="AlphaFoldDB" id="A0AAV5GJ23"/>
<accession>A0AAV5GJ23</accession>
<organism evidence="2 3">
    <name type="scientific">Rhodotorula paludigena</name>
    <dbReference type="NCBI Taxonomy" id="86838"/>
    <lineage>
        <taxon>Eukaryota</taxon>
        <taxon>Fungi</taxon>
        <taxon>Dikarya</taxon>
        <taxon>Basidiomycota</taxon>
        <taxon>Pucciniomycotina</taxon>
        <taxon>Microbotryomycetes</taxon>
        <taxon>Sporidiobolales</taxon>
        <taxon>Sporidiobolaceae</taxon>
        <taxon>Rhodotorula</taxon>
    </lineage>
</organism>
<evidence type="ECO:0000256" key="1">
    <source>
        <dbReference type="SAM" id="MobiDB-lite"/>
    </source>
</evidence>
<feature type="compositionally biased region" description="Basic and acidic residues" evidence="1">
    <location>
        <begin position="218"/>
        <end position="228"/>
    </location>
</feature>
<evidence type="ECO:0000313" key="2">
    <source>
        <dbReference type="EMBL" id="GJN89471.1"/>
    </source>
</evidence>
<keyword evidence="3" id="KW-1185">Reference proteome</keyword>
<reference evidence="2 3" key="1">
    <citation type="submission" date="2021-12" db="EMBL/GenBank/DDBJ databases">
        <title>High titer production of polyol ester of fatty acids by Rhodotorula paludigena BS15 towards product separation-free biomass refinery.</title>
        <authorList>
            <person name="Mano J."/>
            <person name="Ono H."/>
            <person name="Tanaka T."/>
            <person name="Naito K."/>
            <person name="Sushida H."/>
            <person name="Ike M."/>
            <person name="Tokuyasu K."/>
            <person name="Kitaoka M."/>
        </authorList>
    </citation>
    <scope>NUCLEOTIDE SEQUENCE [LARGE SCALE GENOMIC DNA]</scope>
    <source>
        <strain evidence="2 3">BS15</strain>
    </source>
</reference>
<comment type="caution">
    <text evidence="2">The sequence shown here is derived from an EMBL/GenBank/DDBJ whole genome shotgun (WGS) entry which is preliminary data.</text>
</comment>
<dbReference type="EMBL" id="BQKY01000005">
    <property type="protein sequence ID" value="GJN89471.1"/>
    <property type="molecule type" value="Genomic_DNA"/>
</dbReference>
<protein>
    <submittedName>
        <fullName evidence="2">Uncharacterized protein</fullName>
    </submittedName>
</protein>
<evidence type="ECO:0000313" key="3">
    <source>
        <dbReference type="Proteomes" id="UP001342314"/>
    </source>
</evidence>
<proteinExistence type="predicted"/>
<sequence length="257" mass="29428">MPLPLDDQPLVLFVEPGQYPLAHVKLPIVPSHDDGRPLKAVTVHGAIYHIVQEMPPFALTSDCYEDFPYPLPHAAPHKAKMLSPKGITAYLFQELAQEPGIVSPARIRILRFDQRVFHQVVHASGRAHEFLNWTALPFLAHPPWTATADEAMHHSAQDAALAREQAGWEMDLLREGSNRARALVTEQRMREVERSYLSSARIALPFWEHLDDLVYPEHQQRRESQRRERSPRRGSHSLAKRNEVYARCFPVARRLAL</sequence>